<proteinExistence type="predicted"/>
<gene>
    <name evidence="2" type="ORF">GCM10010357_61850</name>
</gene>
<dbReference type="EMBL" id="BAAABX010000066">
    <property type="protein sequence ID" value="GAA0431854.1"/>
    <property type="molecule type" value="Genomic_DNA"/>
</dbReference>
<comment type="caution">
    <text evidence="2">The sequence shown here is derived from an EMBL/GenBank/DDBJ whole genome shotgun (WGS) entry which is preliminary data.</text>
</comment>
<evidence type="ECO:0000313" key="2">
    <source>
        <dbReference type="EMBL" id="GAA0431854.1"/>
    </source>
</evidence>
<keyword evidence="3" id="KW-1185">Reference proteome</keyword>
<sequence>MQLEESADDPDVPDVGDVAQPAGAAAEQRGDHGLRHEVLRTADTDLALERGTAMDKQDIVRAGHGSRVPGVGQVGKKKG</sequence>
<reference evidence="2 3" key="1">
    <citation type="journal article" date="2019" name="Int. J. Syst. Evol. Microbiol.">
        <title>The Global Catalogue of Microorganisms (GCM) 10K type strain sequencing project: providing services to taxonomists for standard genome sequencing and annotation.</title>
        <authorList>
            <consortium name="The Broad Institute Genomics Platform"/>
            <consortium name="The Broad Institute Genome Sequencing Center for Infectious Disease"/>
            <person name="Wu L."/>
            <person name="Ma J."/>
        </authorList>
    </citation>
    <scope>NUCLEOTIDE SEQUENCE [LARGE SCALE GENOMIC DNA]</scope>
    <source>
        <strain evidence="2 3">JCM 4788</strain>
    </source>
</reference>
<dbReference type="Proteomes" id="UP001500879">
    <property type="component" value="Unassembled WGS sequence"/>
</dbReference>
<accession>A0ABN0Z4K1</accession>
<evidence type="ECO:0000313" key="3">
    <source>
        <dbReference type="Proteomes" id="UP001500879"/>
    </source>
</evidence>
<evidence type="ECO:0000256" key="1">
    <source>
        <dbReference type="SAM" id="MobiDB-lite"/>
    </source>
</evidence>
<feature type="compositionally biased region" description="Acidic residues" evidence="1">
    <location>
        <begin position="1"/>
        <end position="14"/>
    </location>
</feature>
<organism evidence="2 3">
    <name type="scientific">Streptomyces luteireticuli</name>
    <dbReference type="NCBI Taxonomy" id="173858"/>
    <lineage>
        <taxon>Bacteria</taxon>
        <taxon>Bacillati</taxon>
        <taxon>Actinomycetota</taxon>
        <taxon>Actinomycetes</taxon>
        <taxon>Kitasatosporales</taxon>
        <taxon>Streptomycetaceae</taxon>
        <taxon>Streptomyces</taxon>
    </lineage>
</organism>
<name>A0ABN0Z4K1_9ACTN</name>
<feature type="region of interest" description="Disordered" evidence="1">
    <location>
        <begin position="1"/>
        <end position="36"/>
    </location>
</feature>
<protein>
    <submittedName>
        <fullName evidence="2">Uncharacterized protein</fullName>
    </submittedName>
</protein>